<dbReference type="PROSITE" id="PS50893">
    <property type="entry name" value="ABC_TRANSPORTER_2"/>
    <property type="match status" value="1"/>
</dbReference>
<dbReference type="Gene3D" id="1.20.1560.10">
    <property type="entry name" value="ABC transporter type 1, transmembrane domain"/>
    <property type="match status" value="1"/>
</dbReference>
<dbReference type="SMART" id="SM00382">
    <property type="entry name" value="AAA"/>
    <property type="match status" value="1"/>
</dbReference>
<dbReference type="GO" id="GO:0015421">
    <property type="term" value="F:ABC-type oligopeptide transporter activity"/>
    <property type="evidence" value="ECO:0007669"/>
    <property type="project" value="TreeGrafter"/>
</dbReference>
<keyword evidence="3" id="KW-1003">Cell membrane</keyword>
<organism evidence="14 15">
    <name type="scientific">Thioflexithrix psekupsensis</name>
    <dbReference type="NCBI Taxonomy" id="1570016"/>
    <lineage>
        <taxon>Bacteria</taxon>
        <taxon>Pseudomonadati</taxon>
        <taxon>Pseudomonadota</taxon>
        <taxon>Gammaproteobacteria</taxon>
        <taxon>Thiotrichales</taxon>
        <taxon>Thioflexithrix</taxon>
    </lineage>
</organism>
<dbReference type="Gene3D" id="3.90.70.10">
    <property type="entry name" value="Cysteine proteinases"/>
    <property type="match status" value="1"/>
</dbReference>
<sequence>MTTIPVSDSDNADPLLACLVALSHWYQRPQSAAALLAGLPLSQPHLTPELFIRAAERLQLKVRIVRRSLSQLRNWQLPAVLLLADDQACVLLKHKDSKTLSLLLPNTELTPHECPRADIESDYTGYALLIQADYNFDQRVPTENRRHWFWQSIRSAWGLYAEVILASFLINLFALAMPLFIMNVYDRVVPNQAIETLWVLASGLGIVLLFEFIIRLLRSYFIDLAGKRIDLLLSSRLFEQIINTPRAKQPQSVGAMANQLHEFESLREFLTSATLTTLIDLPFALLFIFIIRLIHPQLAQVPLLAIPLILLIGVLVQIPLRRAVYAQFRAGTQKQALLVEALAGLETLKLQQAEGTWQKRWEMLLETTSQYSLTVRFLSNMTLHVALFIQQLATVFIIIIGVYLIVANELTVGALIATTLLTGRALVPLTQIASLLTRYHQSRSAYQLIAQFMQHSQERGNNTFLHQNILQGNIDCQHLDFRYPHQDYLVLNDLSLHIKAGEKVGILGRSGCGKSTLAKLLLKLYSPDRGQILFDGIHAAQIDPAHLRQYIAYMPQEGQLFYGSIRDNITLANPRISETQMKQAAELAGVTEFVNSHPQGFDGLLGERGEGLSGGQRQAILLARALIWQPPIVLLDEPTAAMDNGTEERLKQRLHEFLKSRTLILMTHRPSLLSLVDYLIVLDAGRVVASGPKNQVIEALANGQVKTVQNG</sequence>
<reference evidence="14 15" key="1">
    <citation type="submission" date="2016-12" db="EMBL/GenBank/DDBJ databases">
        <title>Thioflexothrix psekupsii D3 genome sequencing and assembly.</title>
        <authorList>
            <person name="Fomenkov A."/>
            <person name="Vincze T."/>
            <person name="Grabovich M."/>
            <person name="Anton B.P."/>
            <person name="Dubinina G."/>
            <person name="Orlova M."/>
            <person name="Belousova E."/>
            <person name="Roberts R.J."/>
        </authorList>
    </citation>
    <scope>NUCLEOTIDE SEQUENCE [LARGE SCALE GENOMIC DNA]</scope>
    <source>
        <strain evidence="14">D3</strain>
    </source>
</reference>
<dbReference type="GO" id="GO:0005524">
    <property type="term" value="F:ATP binding"/>
    <property type="evidence" value="ECO:0007669"/>
    <property type="project" value="UniProtKB-KW"/>
</dbReference>
<keyword evidence="5" id="KW-0547">Nucleotide-binding</keyword>
<dbReference type="GO" id="GO:0008233">
    <property type="term" value="F:peptidase activity"/>
    <property type="evidence" value="ECO:0007669"/>
    <property type="project" value="InterPro"/>
</dbReference>
<keyword evidence="2" id="KW-0813">Transport</keyword>
<evidence type="ECO:0000256" key="7">
    <source>
        <dbReference type="ARBA" id="ARBA00022840"/>
    </source>
</evidence>
<evidence type="ECO:0000256" key="8">
    <source>
        <dbReference type="ARBA" id="ARBA00022989"/>
    </source>
</evidence>
<dbReference type="InterPro" id="IPR005074">
    <property type="entry name" value="Peptidase_C39"/>
</dbReference>
<evidence type="ECO:0000256" key="10">
    <source>
        <dbReference type="SAM" id="Phobius"/>
    </source>
</evidence>
<evidence type="ECO:0000256" key="2">
    <source>
        <dbReference type="ARBA" id="ARBA00022448"/>
    </source>
</evidence>
<dbReference type="GO" id="GO:0016887">
    <property type="term" value="F:ATP hydrolysis activity"/>
    <property type="evidence" value="ECO:0007669"/>
    <property type="project" value="InterPro"/>
</dbReference>
<gene>
    <name evidence="14" type="ORF">TPSD3_15990</name>
</gene>
<dbReference type="InterPro" id="IPR017750">
    <property type="entry name" value="ATPase_T1SS"/>
</dbReference>
<accession>A0A251X6Y5</accession>
<feature type="domain" description="ABC transporter" evidence="11">
    <location>
        <begin position="474"/>
        <end position="709"/>
    </location>
</feature>
<feature type="transmembrane region" description="Helical" evidence="10">
    <location>
        <begin position="385"/>
        <end position="406"/>
    </location>
</feature>
<dbReference type="SUPFAM" id="SSF90123">
    <property type="entry name" value="ABC transporter transmembrane region"/>
    <property type="match status" value="1"/>
</dbReference>
<dbReference type="NCBIfam" id="TIGR03375">
    <property type="entry name" value="type_I_sec_LssB"/>
    <property type="match status" value="1"/>
</dbReference>
<feature type="transmembrane region" description="Helical" evidence="10">
    <location>
        <begin position="197"/>
        <end position="217"/>
    </location>
</feature>
<evidence type="ECO:0000313" key="15">
    <source>
        <dbReference type="Proteomes" id="UP000194798"/>
    </source>
</evidence>
<dbReference type="EMBL" id="MSLT01000023">
    <property type="protein sequence ID" value="OUD12697.1"/>
    <property type="molecule type" value="Genomic_DNA"/>
</dbReference>
<feature type="domain" description="ABC transmembrane type-1" evidence="12">
    <location>
        <begin position="163"/>
        <end position="441"/>
    </location>
</feature>
<keyword evidence="4 10" id="KW-0812">Transmembrane</keyword>
<dbReference type="PANTHER" id="PTHR43394">
    <property type="entry name" value="ATP-DEPENDENT PERMEASE MDL1, MITOCHONDRIAL"/>
    <property type="match status" value="1"/>
</dbReference>
<name>A0A251X6Y5_9GAMM</name>
<dbReference type="GO" id="GO:0005886">
    <property type="term" value="C:plasma membrane"/>
    <property type="evidence" value="ECO:0007669"/>
    <property type="project" value="UniProtKB-SubCell"/>
</dbReference>
<keyword evidence="15" id="KW-1185">Reference proteome</keyword>
<evidence type="ECO:0000256" key="3">
    <source>
        <dbReference type="ARBA" id="ARBA00022475"/>
    </source>
</evidence>
<dbReference type="OrthoDB" id="9806127at2"/>
<dbReference type="PROSITE" id="PS00211">
    <property type="entry name" value="ABC_TRANSPORTER_1"/>
    <property type="match status" value="1"/>
</dbReference>
<dbReference type="PROSITE" id="PS50990">
    <property type="entry name" value="PEPTIDASE_C39"/>
    <property type="match status" value="1"/>
</dbReference>
<dbReference type="FunFam" id="3.40.50.300:FF:000299">
    <property type="entry name" value="ABC transporter ATP-binding protein/permease"/>
    <property type="match status" value="1"/>
</dbReference>
<feature type="transmembrane region" description="Helical" evidence="10">
    <location>
        <begin position="159"/>
        <end position="185"/>
    </location>
</feature>
<feature type="transmembrane region" description="Helical" evidence="10">
    <location>
        <begin position="301"/>
        <end position="320"/>
    </location>
</feature>
<dbReference type="PANTHER" id="PTHR43394:SF1">
    <property type="entry name" value="ATP-BINDING CASSETTE SUB-FAMILY B MEMBER 10, MITOCHONDRIAL"/>
    <property type="match status" value="1"/>
</dbReference>
<dbReference type="PROSITE" id="PS50929">
    <property type="entry name" value="ABC_TM1F"/>
    <property type="match status" value="1"/>
</dbReference>
<keyword evidence="8 10" id="KW-1133">Transmembrane helix</keyword>
<comment type="subcellular location">
    <subcellularLocation>
        <location evidence="1">Cell membrane</location>
        <topology evidence="1">Multi-pass membrane protein</topology>
    </subcellularLocation>
</comment>
<comment type="caution">
    <text evidence="14">The sequence shown here is derived from an EMBL/GenBank/DDBJ whole genome shotgun (WGS) entry which is preliminary data.</text>
</comment>
<feature type="domain" description="Peptidase C39" evidence="13">
    <location>
        <begin position="8"/>
        <end position="130"/>
    </location>
</feature>
<evidence type="ECO:0000256" key="1">
    <source>
        <dbReference type="ARBA" id="ARBA00004651"/>
    </source>
</evidence>
<evidence type="ECO:0000256" key="9">
    <source>
        <dbReference type="ARBA" id="ARBA00023136"/>
    </source>
</evidence>
<dbReference type="Proteomes" id="UP000194798">
    <property type="component" value="Unassembled WGS sequence"/>
</dbReference>
<proteinExistence type="predicted"/>
<dbReference type="InterPro" id="IPR027417">
    <property type="entry name" value="P-loop_NTPase"/>
</dbReference>
<dbReference type="InterPro" id="IPR039421">
    <property type="entry name" value="Type_1_exporter"/>
</dbReference>
<evidence type="ECO:0000259" key="13">
    <source>
        <dbReference type="PROSITE" id="PS50990"/>
    </source>
</evidence>
<evidence type="ECO:0000313" key="14">
    <source>
        <dbReference type="EMBL" id="OUD12697.1"/>
    </source>
</evidence>
<dbReference type="CDD" id="cd18587">
    <property type="entry name" value="ABC_6TM_LapB_like"/>
    <property type="match status" value="1"/>
</dbReference>
<evidence type="ECO:0000259" key="11">
    <source>
        <dbReference type="PROSITE" id="PS50893"/>
    </source>
</evidence>
<dbReference type="SUPFAM" id="SSF52540">
    <property type="entry name" value="P-loop containing nucleoside triphosphate hydrolases"/>
    <property type="match status" value="1"/>
</dbReference>
<feature type="transmembrane region" description="Helical" evidence="10">
    <location>
        <begin position="269"/>
        <end position="295"/>
    </location>
</feature>
<evidence type="ECO:0000259" key="12">
    <source>
        <dbReference type="PROSITE" id="PS50929"/>
    </source>
</evidence>
<dbReference type="InterPro" id="IPR017871">
    <property type="entry name" value="ABC_transporter-like_CS"/>
</dbReference>
<keyword evidence="7" id="KW-0067">ATP-binding</keyword>
<dbReference type="CDD" id="cd03245">
    <property type="entry name" value="ABCC_bacteriocin_exporters"/>
    <property type="match status" value="1"/>
</dbReference>
<dbReference type="Pfam" id="PF03412">
    <property type="entry name" value="Peptidase_C39"/>
    <property type="match status" value="1"/>
</dbReference>
<dbReference type="InterPro" id="IPR003593">
    <property type="entry name" value="AAA+_ATPase"/>
</dbReference>
<dbReference type="Pfam" id="PF00664">
    <property type="entry name" value="ABC_membrane"/>
    <property type="match status" value="1"/>
</dbReference>
<evidence type="ECO:0000256" key="4">
    <source>
        <dbReference type="ARBA" id="ARBA00022692"/>
    </source>
</evidence>
<evidence type="ECO:0000256" key="6">
    <source>
        <dbReference type="ARBA" id="ARBA00022801"/>
    </source>
</evidence>
<dbReference type="InterPro" id="IPR003439">
    <property type="entry name" value="ABC_transporter-like_ATP-bd"/>
</dbReference>
<dbReference type="GO" id="GO:0006508">
    <property type="term" value="P:proteolysis"/>
    <property type="evidence" value="ECO:0007669"/>
    <property type="project" value="InterPro"/>
</dbReference>
<protein>
    <submittedName>
        <fullName evidence="14">ABC transporter</fullName>
    </submittedName>
</protein>
<keyword evidence="9 10" id="KW-0472">Membrane</keyword>
<dbReference type="InterPro" id="IPR036640">
    <property type="entry name" value="ABC1_TM_sf"/>
</dbReference>
<keyword evidence="6" id="KW-0378">Hydrolase</keyword>
<dbReference type="AlphaFoldDB" id="A0A251X6Y5"/>
<dbReference type="InterPro" id="IPR011527">
    <property type="entry name" value="ABC1_TM_dom"/>
</dbReference>
<evidence type="ECO:0000256" key="5">
    <source>
        <dbReference type="ARBA" id="ARBA00022741"/>
    </source>
</evidence>
<dbReference type="Pfam" id="PF00005">
    <property type="entry name" value="ABC_tran"/>
    <property type="match status" value="1"/>
</dbReference>
<dbReference type="Gene3D" id="3.40.50.300">
    <property type="entry name" value="P-loop containing nucleotide triphosphate hydrolases"/>
    <property type="match status" value="1"/>
</dbReference>